<proteinExistence type="predicted"/>
<reference evidence="1 2" key="1">
    <citation type="submission" date="2023-01" db="EMBL/GenBank/DDBJ databases">
        <title>Analysis of 21 Apiospora genomes using comparative genomics revels a genus with tremendous synthesis potential of carbohydrate active enzymes and secondary metabolites.</title>
        <authorList>
            <person name="Sorensen T."/>
        </authorList>
    </citation>
    <scope>NUCLEOTIDE SEQUENCE [LARGE SCALE GENOMIC DNA]</scope>
    <source>
        <strain evidence="1 2">CBS 117206</strain>
    </source>
</reference>
<evidence type="ECO:0000313" key="2">
    <source>
        <dbReference type="Proteomes" id="UP001392437"/>
    </source>
</evidence>
<organism evidence="1 2">
    <name type="scientific">Apiospora kogelbergensis</name>
    <dbReference type="NCBI Taxonomy" id="1337665"/>
    <lineage>
        <taxon>Eukaryota</taxon>
        <taxon>Fungi</taxon>
        <taxon>Dikarya</taxon>
        <taxon>Ascomycota</taxon>
        <taxon>Pezizomycotina</taxon>
        <taxon>Sordariomycetes</taxon>
        <taxon>Xylariomycetidae</taxon>
        <taxon>Amphisphaeriales</taxon>
        <taxon>Apiosporaceae</taxon>
        <taxon>Apiospora</taxon>
    </lineage>
</organism>
<gene>
    <name evidence="1" type="ORF">PG999_005446</name>
</gene>
<comment type="caution">
    <text evidence="1">The sequence shown here is derived from an EMBL/GenBank/DDBJ whole genome shotgun (WGS) entry which is preliminary data.</text>
</comment>
<dbReference type="EMBL" id="JAQQWP010000004">
    <property type="protein sequence ID" value="KAK8121326.1"/>
    <property type="molecule type" value="Genomic_DNA"/>
</dbReference>
<accession>A0AAW0R271</accession>
<dbReference type="AlphaFoldDB" id="A0AAW0R271"/>
<keyword evidence="2" id="KW-1185">Reference proteome</keyword>
<dbReference type="Proteomes" id="UP001392437">
    <property type="component" value="Unassembled WGS sequence"/>
</dbReference>
<sequence length="315" mass="35515">MAQLSNQKDDPSIQVPNSDWRCCFYPVEKVASLQETFHRQPGVHFMGYTSDFKFCRLAITPEGERNLGKDVQLEWGYHDQEVARPLQLVTNVYGKIEAKERALESFRQNAIRGIEKYGRQLGAVYHSQDQFELVRLQIEGSVLVSDIQGSSQDAQELFAQLVIQVCLYLEGATDYVRTTTAGQIITNCQRMVKTGLGIHDKAGERTKLLQLALVRRIFEMAGGRQAERLSWTSPPPPDHKATTSFQLLGSIVGMPESPIRKAFEVGTMLPLLSSCVAFQGKLLTVEELELRARDLQAKVLNLPPLVRNPPRRFEL</sequence>
<name>A0AAW0R271_9PEZI</name>
<protein>
    <submittedName>
        <fullName evidence="1">Uncharacterized protein</fullName>
    </submittedName>
</protein>
<evidence type="ECO:0000313" key="1">
    <source>
        <dbReference type="EMBL" id="KAK8121326.1"/>
    </source>
</evidence>